<keyword evidence="1" id="KW-0805">Transcription regulation</keyword>
<evidence type="ECO:0000256" key="3">
    <source>
        <dbReference type="ARBA" id="ARBA00023163"/>
    </source>
</evidence>
<feature type="DNA-binding region" description="H-T-H motif" evidence="4">
    <location>
        <begin position="54"/>
        <end position="73"/>
    </location>
</feature>
<proteinExistence type="predicted"/>
<dbReference type="STRING" id="232089.SAMN05443544_2499"/>
<dbReference type="GO" id="GO:0045892">
    <property type="term" value="P:negative regulation of DNA-templated transcription"/>
    <property type="evidence" value="ECO:0007669"/>
    <property type="project" value="InterPro"/>
</dbReference>
<dbReference type="InterPro" id="IPR009057">
    <property type="entry name" value="Homeodomain-like_sf"/>
</dbReference>
<dbReference type="InterPro" id="IPR036271">
    <property type="entry name" value="Tet_transcr_reg_TetR-rel_C_sf"/>
</dbReference>
<dbReference type="Pfam" id="PF02909">
    <property type="entry name" value="TetR_C_1"/>
    <property type="match status" value="1"/>
</dbReference>
<dbReference type="PROSITE" id="PS50977">
    <property type="entry name" value="HTH_TETR_2"/>
    <property type="match status" value="1"/>
</dbReference>
<dbReference type="PANTHER" id="PTHR30055:SF151">
    <property type="entry name" value="TRANSCRIPTIONAL REGULATORY PROTEIN"/>
    <property type="match status" value="1"/>
</dbReference>
<dbReference type="InterPro" id="IPR001647">
    <property type="entry name" value="HTH_TetR"/>
</dbReference>
<sequence length="248" mass="26199">MADDTVVPELPRGIALAWGAVPSPQRGPKREFSLAQVLDAAVVLADADGIDAVTMPAVAKALGLTAMSLYRYVSAKDTLLLLLQERGMGLPPGSIAGAEGWRAGLEAYAAASGAVYRRHPWMLDIAITGIASTPNNLAWFEAGLAALAGTPLSREERVAVVLQISGHARFRALVERGYADRADEAGEQPSGIMLSEARLLGRLVDEDRFPELHATLGSGALVDDSFDNFDFGLARLLDGVADYIESAA</sequence>
<dbReference type="Pfam" id="PF00440">
    <property type="entry name" value="TetR_N"/>
    <property type="match status" value="1"/>
</dbReference>
<reference evidence="7" key="1">
    <citation type="submission" date="2016-11" db="EMBL/GenBank/DDBJ databases">
        <authorList>
            <person name="Varghese N."/>
            <person name="Submissions S."/>
        </authorList>
    </citation>
    <scope>NUCLEOTIDE SEQUENCE [LARGE SCALE GENOMIC DNA]</scope>
    <source>
        <strain evidence="7">DSM 8595</strain>
    </source>
</reference>
<dbReference type="OrthoDB" id="2570341at2"/>
<name>A0A1N6GE27_9MICO</name>
<dbReference type="InterPro" id="IPR050109">
    <property type="entry name" value="HTH-type_TetR-like_transc_reg"/>
</dbReference>
<dbReference type="GO" id="GO:0003700">
    <property type="term" value="F:DNA-binding transcription factor activity"/>
    <property type="evidence" value="ECO:0007669"/>
    <property type="project" value="TreeGrafter"/>
</dbReference>
<dbReference type="EMBL" id="FSRJ01000003">
    <property type="protein sequence ID" value="SIO05773.1"/>
    <property type="molecule type" value="Genomic_DNA"/>
</dbReference>
<gene>
    <name evidence="6" type="ORF">SAMN05443544_2499</name>
</gene>
<evidence type="ECO:0000256" key="1">
    <source>
        <dbReference type="ARBA" id="ARBA00023015"/>
    </source>
</evidence>
<dbReference type="RefSeq" id="WP_074260646.1">
    <property type="nucleotide sequence ID" value="NZ_FSRJ01000003.1"/>
</dbReference>
<evidence type="ECO:0000259" key="5">
    <source>
        <dbReference type="PROSITE" id="PS50977"/>
    </source>
</evidence>
<dbReference type="Gene3D" id="1.10.357.10">
    <property type="entry name" value="Tetracycline Repressor, domain 2"/>
    <property type="match status" value="1"/>
</dbReference>
<dbReference type="PANTHER" id="PTHR30055">
    <property type="entry name" value="HTH-TYPE TRANSCRIPTIONAL REGULATOR RUTR"/>
    <property type="match status" value="1"/>
</dbReference>
<dbReference type="SUPFAM" id="SSF48498">
    <property type="entry name" value="Tetracyclin repressor-like, C-terminal domain"/>
    <property type="match status" value="1"/>
</dbReference>
<feature type="domain" description="HTH tetR-type" evidence="5">
    <location>
        <begin position="31"/>
        <end position="91"/>
    </location>
</feature>
<dbReference type="Proteomes" id="UP000184699">
    <property type="component" value="Unassembled WGS sequence"/>
</dbReference>
<keyword evidence="7" id="KW-1185">Reference proteome</keyword>
<dbReference type="GO" id="GO:0000976">
    <property type="term" value="F:transcription cis-regulatory region binding"/>
    <property type="evidence" value="ECO:0007669"/>
    <property type="project" value="TreeGrafter"/>
</dbReference>
<evidence type="ECO:0000256" key="2">
    <source>
        <dbReference type="ARBA" id="ARBA00023125"/>
    </source>
</evidence>
<dbReference type="Gene3D" id="1.10.10.60">
    <property type="entry name" value="Homeodomain-like"/>
    <property type="match status" value="1"/>
</dbReference>
<dbReference type="SUPFAM" id="SSF46689">
    <property type="entry name" value="Homeodomain-like"/>
    <property type="match status" value="1"/>
</dbReference>
<organism evidence="6 7">
    <name type="scientific">Agromyces cerinus subsp. cerinus</name>
    <dbReference type="NCBI Taxonomy" id="232089"/>
    <lineage>
        <taxon>Bacteria</taxon>
        <taxon>Bacillati</taxon>
        <taxon>Actinomycetota</taxon>
        <taxon>Actinomycetes</taxon>
        <taxon>Micrococcales</taxon>
        <taxon>Microbacteriaceae</taxon>
        <taxon>Agromyces</taxon>
    </lineage>
</organism>
<evidence type="ECO:0000313" key="7">
    <source>
        <dbReference type="Proteomes" id="UP000184699"/>
    </source>
</evidence>
<keyword evidence="2 4" id="KW-0238">DNA-binding</keyword>
<protein>
    <submittedName>
        <fullName evidence="6">Transcriptional regulator, TetR family</fullName>
    </submittedName>
</protein>
<dbReference type="AlphaFoldDB" id="A0A1N6GE27"/>
<accession>A0A1N6GE27</accession>
<evidence type="ECO:0000256" key="4">
    <source>
        <dbReference type="PROSITE-ProRule" id="PRU00335"/>
    </source>
</evidence>
<evidence type="ECO:0000313" key="6">
    <source>
        <dbReference type="EMBL" id="SIO05773.1"/>
    </source>
</evidence>
<keyword evidence="3" id="KW-0804">Transcription</keyword>
<dbReference type="InterPro" id="IPR004111">
    <property type="entry name" value="Repressor_TetR_C"/>
</dbReference>